<feature type="domain" description="Leucine-rich repeat-containing N-terminal plant-type" evidence="12">
    <location>
        <begin position="31"/>
        <end position="68"/>
    </location>
</feature>
<evidence type="ECO:0000256" key="4">
    <source>
        <dbReference type="ARBA" id="ARBA00022614"/>
    </source>
</evidence>
<evidence type="ECO:0000256" key="9">
    <source>
        <dbReference type="ARBA" id="ARBA00023136"/>
    </source>
</evidence>
<dbReference type="FunFam" id="3.80.10.10:FF:000400">
    <property type="entry name" value="Nuclear pore complex protein NUP107"/>
    <property type="match status" value="1"/>
</dbReference>
<comment type="subcellular location">
    <subcellularLocation>
        <location evidence="1">Cell membrane</location>
        <topology evidence="1">Single-pass type I membrane protein</topology>
    </subcellularLocation>
</comment>
<evidence type="ECO:0000256" key="7">
    <source>
        <dbReference type="ARBA" id="ARBA00022737"/>
    </source>
</evidence>
<dbReference type="InterPro" id="IPR055414">
    <property type="entry name" value="LRR_R13L4/SHOC2-like"/>
</dbReference>
<organism evidence="14 15">
    <name type="scientific">Salvia divinorum</name>
    <name type="common">Maria pastora</name>
    <name type="synonym">Diviner's sage</name>
    <dbReference type="NCBI Taxonomy" id="28513"/>
    <lineage>
        <taxon>Eukaryota</taxon>
        <taxon>Viridiplantae</taxon>
        <taxon>Streptophyta</taxon>
        <taxon>Embryophyta</taxon>
        <taxon>Tracheophyta</taxon>
        <taxon>Spermatophyta</taxon>
        <taxon>Magnoliopsida</taxon>
        <taxon>eudicotyledons</taxon>
        <taxon>Gunneridae</taxon>
        <taxon>Pentapetalae</taxon>
        <taxon>asterids</taxon>
        <taxon>lamiids</taxon>
        <taxon>Lamiales</taxon>
        <taxon>Lamiaceae</taxon>
        <taxon>Nepetoideae</taxon>
        <taxon>Mentheae</taxon>
        <taxon>Salviinae</taxon>
        <taxon>Salvia</taxon>
        <taxon>Salvia subgen. Calosphace</taxon>
    </lineage>
</organism>
<keyword evidence="6 11" id="KW-0732">Signal</keyword>
<gene>
    <name evidence="14" type="ORF">AAHA92_11223</name>
</gene>
<evidence type="ECO:0000256" key="11">
    <source>
        <dbReference type="SAM" id="SignalP"/>
    </source>
</evidence>
<keyword evidence="5" id="KW-0812">Transmembrane</keyword>
<dbReference type="PANTHER" id="PTHR48063">
    <property type="entry name" value="LRR RECEPTOR-LIKE KINASE"/>
    <property type="match status" value="1"/>
</dbReference>
<keyword evidence="9" id="KW-0472">Membrane</keyword>
<dbReference type="Pfam" id="PF08263">
    <property type="entry name" value="LRRNT_2"/>
    <property type="match status" value="1"/>
</dbReference>
<evidence type="ECO:0000256" key="3">
    <source>
        <dbReference type="ARBA" id="ARBA00022475"/>
    </source>
</evidence>
<evidence type="ECO:0000259" key="12">
    <source>
        <dbReference type="Pfam" id="PF08263"/>
    </source>
</evidence>
<keyword evidence="10" id="KW-0325">Glycoprotein</keyword>
<sequence length="433" mass="47685">MISHKGKSIKLILIVLLYVFVSGDAEVRCIESEREALLSFKNGLIDEYDVLSSWQSKECCKWHGVECSSTTGHVTTLQLSGLDHDGVLKGDVRSSLLELHHLNRLDLSLNDFGGIPIPEFIGSMKQLQHLSLSGSKFAGSIPPQLGNLTNLHSLDLSYNSLSSTSLSILAPVFESLEILDLSYNQLNGCIPDPSAFSSLKELHLLKNNFTGSIPSSIGQLSELQVLDLSYNSLEGLVSESHFSKLDKLKTLDLSFNALILDTAPDWSPPFQLESISLGGCDVGPYFPKWIQTQRNLYSLDLRRANITDEAPRWLWSTLSLLTNLDLSDNRISGAIPNLSSTSIRYMVLSNNQFSGPIPLFSTVASDIQLSGNMLSGSILSICKTSNEHLRTLVLSNNQLSGEVPNCWENTPNLQSLDLLTTVFRVKFLALWAT</sequence>
<name>A0ABD1HH55_SALDI</name>
<dbReference type="InterPro" id="IPR003591">
    <property type="entry name" value="Leu-rich_rpt_typical-subtyp"/>
</dbReference>
<feature type="domain" description="Disease resistance R13L4/SHOC-2-like LRR" evidence="13">
    <location>
        <begin position="95"/>
        <end position="330"/>
    </location>
</feature>
<evidence type="ECO:0000256" key="1">
    <source>
        <dbReference type="ARBA" id="ARBA00004251"/>
    </source>
</evidence>
<comment type="caution">
    <text evidence="14">The sequence shown here is derived from an EMBL/GenBank/DDBJ whole genome shotgun (WGS) entry which is preliminary data.</text>
</comment>
<dbReference type="Proteomes" id="UP001567538">
    <property type="component" value="Unassembled WGS sequence"/>
</dbReference>
<comment type="similarity">
    <text evidence="2">Belongs to the RLP family.</text>
</comment>
<dbReference type="SMART" id="SM00369">
    <property type="entry name" value="LRR_TYP"/>
    <property type="match status" value="6"/>
</dbReference>
<dbReference type="InterPro" id="IPR032675">
    <property type="entry name" value="LRR_dom_sf"/>
</dbReference>
<evidence type="ECO:0000256" key="10">
    <source>
        <dbReference type="ARBA" id="ARBA00023180"/>
    </source>
</evidence>
<keyword evidence="15" id="KW-1185">Reference proteome</keyword>
<dbReference type="GO" id="GO:0005886">
    <property type="term" value="C:plasma membrane"/>
    <property type="evidence" value="ECO:0007669"/>
    <property type="project" value="UniProtKB-SubCell"/>
</dbReference>
<evidence type="ECO:0000259" key="13">
    <source>
        <dbReference type="Pfam" id="PF23598"/>
    </source>
</evidence>
<evidence type="ECO:0000256" key="5">
    <source>
        <dbReference type="ARBA" id="ARBA00022692"/>
    </source>
</evidence>
<keyword evidence="4" id="KW-0433">Leucine-rich repeat</keyword>
<accession>A0ABD1HH55</accession>
<dbReference type="Gene3D" id="3.80.10.10">
    <property type="entry name" value="Ribonuclease Inhibitor"/>
    <property type="match status" value="2"/>
</dbReference>
<feature type="chain" id="PRO_5044842918" evidence="11">
    <location>
        <begin position="26"/>
        <end position="433"/>
    </location>
</feature>
<proteinExistence type="inferred from homology"/>
<dbReference type="PANTHER" id="PTHR48063:SF98">
    <property type="entry name" value="LRR RECEPTOR-LIKE SERINE_THREONINE-PROTEIN KINASE FLS2"/>
    <property type="match status" value="1"/>
</dbReference>
<dbReference type="Pfam" id="PF00560">
    <property type="entry name" value="LRR_1"/>
    <property type="match status" value="1"/>
</dbReference>
<dbReference type="AlphaFoldDB" id="A0ABD1HH55"/>
<dbReference type="Pfam" id="PF23598">
    <property type="entry name" value="LRR_14"/>
    <property type="match status" value="1"/>
</dbReference>
<dbReference type="InterPro" id="IPR013210">
    <property type="entry name" value="LRR_N_plant-typ"/>
</dbReference>
<feature type="signal peptide" evidence="11">
    <location>
        <begin position="1"/>
        <end position="25"/>
    </location>
</feature>
<evidence type="ECO:0000313" key="15">
    <source>
        <dbReference type="Proteomes" id="UP001567538"/>
    </source>
</evidence>
<dbReference type="EMBL" id="JBEAFC010000005">
    <property type="protein sequence ID" value="KAL1555494.1"/>
    <property type="molecule type" value="Genomic_DNA"/>
</dbReference>
<evidence type="ECO:0000256" key="8">
    <source>
        <dbReference type="ARBA" id="ARBA00022989"/>
    </source>
</evidence>
<keyword evidence="8" id="KW-1133">Transmembrane helix</keyword>
<dbReference type="PROSITE" id="PS51450">
    <property type="entry name" value="LRR"/>
    <property type="match status" value="2"/>
</dbReference>
<dbReference type="SUPFAM" id="SSF52058">
    <property type="entry name" value="L domain-like"/>
    <property type="match status" value="2"/>
</dbReference>
<keyword evidence="3" id="KW-1003">Cell membrane</keyword>
<keyword evidence="7" id="KW-0677">Repeat</keyword>
<dbReference type="InterPro" id="IPR046956">
    <property type="entry name" value="RLP23-like"/>
</dbReference>
<dbReference type="PRINTS" id="PR00019">
    <property type="entry name" value="LEURICHRPT"/>
</dbReference>
<dbReference type="GO" id="GO:0006952">
    <property type="term" value="P:defense response"/>
    <property type="evidence" value="ECO:0007669"/>
    <property type="project" value="UniProtKB-ARBA"/>
</dbReference>
<evidence type="ECO:0000256" key="6">
    <source>
        <dbReference type="ARBA" id="ARBA00022729"/>
    </source>
</evidence>
<dbReference type="SMART" id="SM00365">
    <property type="entry name" value="LRR_SD22"/>
    <property type="match status" value="5"/>
</dbReference>
<dbReference type="InterPro" id="IPR001611">
    <property type="entry name" value="Leu-rich_rpt"/>
</dbReference>
<evidence type="ECO:0000313" key="14">
    <source>
        <dbReference type="EMBL" id="KAL1555494.1"/>
    </source>
</evidence>
<evidence type="ECO:0000256" key="2">
    <source>
        <dbReference type="ARBA" id="ARBA00009592"/>
    </source>
</evidence>
<dbReference type="GO" id="GO:0051707">
    <property type="term" value="P:response to other organism"/>
    <property type="evidence" value="ECO:0007669"/>
    <property type="project" value="UniProtKB-ARBA"/>
</dbReference>
<reference evidence="14 15" key="1">
    <citation type="submission" date="2024-06" db="EMBL/GenBank/DDBJ databases">
        <title>A chromosome level genome sequence of Diviner's sage (Salvia divinorum).</title>
        <authorList>
            <person name="Ford S.A."/>
            <person name="Ro D.-K."/>
            <person name="Ness R.W."/>
            <person name="Phillips M.A."/>
        </authorList>
    </citation>
    <scope>NUCLEOTIDE SEQUENCE [LARGE SCALE GENOMIC DNA]</scope>
    <source>
        <strain evidence="14">SAF-2024a</strain>
        <tissue evidence="14">Leaf</tissue>
    </source>
</reference>
<protein>
    <submittedName>
        <fullName evidence="14">Receptor-like protein EIX2 isoform X1</fullName>
    </submittedName>
</protein>